<feature type="non-terminal residue" evidence="1">
    <location>
        <position position="60"/>
    </location>
</feature>
<evidence type="ECO:0000313" key="1">
    <source>
        <dbReference type="EMBL" id="CEK76047.1"/>
    </source>
</evidence>
<dbReference type="AlphaFoldDB" id="A0A0B7A5Y4"/>
<dbReference type="EMBL" id="HACG01029182">
    <property type="protein sequence ID" value="CEK76047.1"/>
    <property type="molecule type" value="Transcribed_RNA"/>
</dbReference>
<sequence>MDRTMHNKAEHLSCLTSCSKCAQKYVSHRSCVLSYNGGVLLCNELSLRQIPPVKHMEFMQ</sequence>
<name>A0A0B7A5Y4_9EUPU</name>
<reference evidence="1" key="1">
    <citation type="submission" date="2014-12" db="EMBL/GenBank/DDBJ databases">
        <title>Insight into the proteome of Arion vulgaris.</title>
        <authorList>
            <person name="Aradska J."/>
            <person name="Bulat T."/>
            <person name="Smidak R."/>
            <person name="Sarate P."/>
            <person name="Gangsoo J."/>
            <person name="Sialana F."/>
            <person name="Bilban M."/>
            <person name="Lubec G."/>
        </authorList>
    </citation>
    <scope>NUCLEOTIDE SEQUENCE</scope>
    <source>
        <tissue evidence="1">Skin</tissue>
    </source>
</reference>
<gene>
    <name evidence="1" type="primary">ORF98168</name>
</gene>
<organism evidence="1">
    <name type="scientific">Arion vulgaris</name>
    <dbReference type="NCBI Taxonomy" id="1028688"/>
    <lineage>
        <taxon>Eukaryota</taxon>
        <taxon>Metazoa</taxon>
        <taxon>Spiralia</taxon>
        <taxon>Lophotrochozoa</taxon>
        <taxon>Mollusca</taxon>
        <taxon>Gastropoda</taxon>
        <taxon>Heterobranchia</taxon>
        <taxon>Euthyneura</taxon>
        <taxon>Panpulmonata</taxon>
        <taxon>Eupulmonata</taxon>
        <taxon>Stylommatophora</taxon>
        <taxon>Helicina</taxon>
        <taxon>Arionoidea</taxon>
        <taxon>Arionidae</taxon>
        <taxon>Arion</taxon>
    </lineage>
</organism>
<proteinExistence type="predicted"/>
<protein>
    <submittedName>
        <fullName evidence="1">Uncharacterized protein</fullName>
    </submittedName>
</protein>
<accession>A0A0B7A5Y4</accession>